<evidence type="ECO:0000313" key="2">
    <source>
        <dbReference type="Proteomes" id="UP000473278"/>
    </source>
</evidence>
<dbReference type="InterPro" id="IPR008993">
    <property type="entry name" value="TIMP-like_OB-fold"/>
</dbReference>
<dbReference type="SUPFAM" id="SSF50242">
    <property type="entry name" value="TIMP-like"/>
    <property type="match status" value="1"/>
</dbReference>
<sequence>MKDDFETVDFVIKGEIIGIKDLGYPNIENTLTYKLKRDYIESSGYFVQVNVSEVFKGSPQDTVTITPRWTNCDLLFEKNSEYIIFGYRDKDGNYRTNMCTNTFKMNSEDMSRLKAIIGDDN</sequence>
<name>A0A6M1T4S1_9BACT</name>
<evidence type="ECO:0000313" key="1">
    <source>
        <dbReference type="EMBL" id="NGP76985.1"/>
    </source>
</evidence>
<dbReference type="Proteomes" id="UP000473278">
    <property type="component" value="Unassembled WGS sequence"/>
</dbReference>
<reference evidence="1 2" key="1">
    <citation type="submission" date="2020-02" db="EMBL/GenBank/DDBJ databases">
        <title>Balneolaceae bacterium YR4-1, complete genome.</title>
        <authorList>
            <person name="Li Y."/>
            <person name="Wu S."/>
        </authorList>
    </citation>
    <scope>NUCLEOTIDE SEQUENCE [LARGE SCALE GENOMIC DNA]</scope>
    <source>
        <strain evidence="1 2">YR4-1</strain>
    </source>
</reference>
<gene>
    <name evidence="1" type="ORF">G3570_10095</name>
</gene>
<keyword evidence="2" id="KW-1185">Reference proteome</keyword>
<dbReference type="EMBL" id="JAALLT010000003">
    <property type="protein sequence ID" value="NGP76985.1"/>
    <property type="molecule type" value="Genomic_DNA"/>
</dbReference>
<protein>
    <submittedName>
        <fullName evidence="1">Uncharacterized protein</fullName>
    </submittedName>
</protein>
<dbReference type="AlphaFoldDB" id="A0A6M1T4S1"/>
<comment type="caution">
    <text evidence="1">The sequence shown here is derived from an EMBL/GenBank/DDBJ whole genome shotgun (WGS) entry which is preliminary data.</text>
</comment>
<dbReference type="Gene3D" id="2.40.50.120">
    <property type="match status" value="1"/>
</dbReference>
<accession>A0A6M1T4S1</accession>
<proteinExistence type="predicted"/>
<organism evidence="1 2">
    <name type="scientific">Halalkalibaculum roseum</name>
    <dbReference type="NCBI Taxonomy" id="2709311"/>
    <lineage>
        <taxon>Bacteria</taxon>
        <taxon>Pseudomonadati</taxon>
        <taxon>Balneolota</taxon>
        <taxon>Balneolia</taxon>
        <taxon>Balneolales</taxon>
        <taxon>Balneolaceae</taxon>
        <taxon>Halalkalibaculum</taxon>
    </lineage>
</organism>